<proteinExistence type="predicted"/>
<evidence type="ECO:0000256" key="1">
    <source>
        <dbReference type="SAM" id="MobiDB-lite"/>
    </source>
</evidence>
<organism evidence="2 3">
    <name type="scientific">Hymenoscyphus albidus</name>
    <dbReference type="NCBI Taxonomy" id="595503"/>
    <lineage>
        <taxon>Eukaryota</taxon>
        <taxon>Fungi</taxon>
        <taxon>Dikarya</taxon>
        <taxon>Ascomycota</taxon>
        <taxon>Pezizomycotina</taxon>
        <taxon>Leotiomycetes</taxon>
        <taxon>Helotiales</taxon>
        <taxon>Helotiaceae</taxon>
        <taxon>Hymenoscyphus</taxon>
    </lineage>
</organism>
<dbReference type="PANTHER" id="PTHR37535:SF3">
    <property type="entry name" value="FLUG DOMAIN-CONTAINING PROTEIN"/>
    <property type="match status" value="1"/>
</dbReference>
<dbReference type="AlphaFoldDB" id="A0A9N9LP01"/>
<comment type="caution">
    <text evidence="2">The sequence shown here is derived from an EMBL/GenBank/DDBJ whole genome shotgun (WGS) entry which is preliminary data.</text>
</comment>
<dbReference type="Pfam" id="PF11917">
    <property type="entry name" value="DUF3435"/>
    <property type="match status" value="1"/>
</dbReference>
<feature type="compositionally biased region" description="Basic and acidic residues" evidence="1">
    <location>
        <begin position="814"/>
        <end position="826"/>
    </location>
</feature>
<reference evidence="2" key="1">
    <citation type="submission" date="2021-07" db="EMBL/GenBank/DDBJ databases">
        <authorList>
            <person name="Durling M."/>
        </authorList>
    </citation>
    <scope>NUCLEOTIDE SEQUENCE</scope>
</reference>
<feature type="region of interest" description="Disordered" evidence="1">
    <location>
        <begin position="804"/>
        <end position="871"/>
    </location>
</feature>
<dbReference type="Proteomes" id="UP000701801">
    <property type="component" value="Unassembled WGS sequence"/>
</dbReference>
<evidence type="ECO:0008006" key="4">
    <source>
        <dbReference type="Google" id="ProtNLM"/>
    </source>
</evidence>
<evidence type="ECO:0000313" key="2">
    <source>
        <dbReference type="EMBL" id="CAG8975982.1"/>
    </source>
</evidence>
<dbReference type="OrthoDB" id="3437109at2759"/>
<protein>
    <recommendedName>
        <fullName evidence="4">C2H2-type domain-containing protein</fullName>
    </recommendedName>
</protein>
<dbReference type="EMBL" id="CAJVRM010000159">
    <property type="protein sequence ID" value="CAG8975982.1"/>
    <property type="molecule type" value="Genomic_DNA"/>
</dbReference>
<feature type="region of interest" description="Disordered" evidence="1">
    <location>
        <begin position="455"/>
        <end position="476"/>
    </location>
</feature>
<evidence type="ECO:0000313" key="3">
    <source>
        <dbReference type="Proteomes" id="UP000701801"/>
    </source>
</evidence>
<keyword evidence="3" id="KW-1185">Reference proteome</keyword>
<dbReference type="PANTHER" id="PTHR37535">
    <property type="entry name" value="FLUG DOMAIN PROTEIN"/>
    <property type="match status" value="1"/>
</dbReference>
<dbReference type="InterPro" id="IPR021842">
    <property type="entry name" value="DUF3435"/>
</dbReference>
<name>A0A9N9LP01_9HELO</name>
<sequence length="871" mass="100100">MSIRRGRRRGIDLNYDLEEEREQQLSKTQHFNPIVSPTQTQYKRLLELWKEFKDSSSCLREKEELPKIGRLKLFMECFFKTSVGLLEANITLKSLLNAWGLFRSAYQRATFNVIPQETADGVRMYIKTVLRDEGLTLVRRQKYLADQLDVTALLQFLWCFDTYQFSHPRERLQLSFILLLIIYTGSRAGAIVESSAYTGSYEALCYKDFELIGVRSQTGGMKLLLKVLFRYEKGKRNDESKGQKWVTFHEDVECPGRCPIAHFLGLAFADNVFISLEKPSDLRDLYVPSHKHSITFPFTDTKKDLLIFRNCTTNGVIHSKPMTYNKLARYLGDLGDVSISTNEYSQLLGHSTKVMGAFYISNISGIDGQSILNNQTQRKDHIQQLRGMSLNLNLYASVINLTTDDNQSIMNNPEYSQALADEEAIKTTLLESPPPGAVDLLELNESYTKATAQRKNRYRRLQNKTERDRRSRSFQQADISEVQEQIKNRELGLKPVSEHEFDQPKEFQFISADYFPQQHAIAQAQWGSLVRTDRDIKLLENLCFISKPESFTTYYPGESPSNGCCPVCDIGIDTIHYLNRAGLPLHACGKIAKMTSAPRKDFYHRGLQTIYPIHWKEKLQEHMNQRSFVIRGVEANPNFHPFHGHWQECNLWCDSEIDLQRHLFSTHRVDIKQAAFIPQFCFQHPACGWFLDEINWENHCELHLEKAPKSCKLEKTASGTIIAGIQCPLCIGDESKPASKRFTQFIDIGTFNRHLDFHEKKWENPTVCRIPACKSMQFTDFTQLQVPFFDCHSLSPKGYTLARGLCSPPEEEKDDKKEDDRDKSSEEDQSALWGSSDPECDNILGSVGFLGKNKKRQRGVSGPDKPQKKSR</sequence>
<gene>
    <name evidence="2" type="ORF">HYALB_00011537</name>
</gene>
<accession>A0A9N9LP01</accession>